<evidence type="ECO:0000256" key="7">
    <source>
        <dbReference type="ARBA" id="ARBA00022989"/>
    </source>
</evidence>
<keyword evidence="4" id="KW-0813">Transport</keyword>
<evidence type="ECO:0000256" key="9">
    <source>
        <dbReference type="ARBA" id="ARBA00023136"/>
    </source>
</evidence>
<keyword evidence="9 13" id="KW-0472">Membrane</keyword>
<feature type="transmembrane region" description="Helical" evidence="13">
    <location>
        <begin position="363"/>
        <end position="382"/>
    </location>
</feature>
<feature type="region of interest" description="Disordered" evidence="12">
    <location>
        <begin position="489"/>
        <end position="517"/>
    </location>
</feature>
<comment type="function">
    <text evidence="1">Mediates high-affinity intracellular uptake of the rare oligo-element molybdenum.</text>
</comment>
<keyword evidence="6 13" id="KW-0812">Transmembrane</keyword>
<feature type="transmembrane region" description="Helical" evidence="13">
    <location>
        <begin position="297"/>
        <end position="319"/>
    </location>
</feature>
<dbReference type="Pfam" id="PF05631">
    <property type="entry name" value="MFS_5"/>
    <property type="match status" value="1"/>
</dbReference>
<dbReference type="InterPro" id="IPR008509">
    <property type="entry name" value="MOT2/MFSD5"/>
</dbReference>
<name>A0A7S3V6S4_9STRA</name>
<dbReference type="PANTHER" id="PTHR23516">
    <property type="entry name" value="SAM (S-ADENOSYL METHIONINE) TRANSPORTER"/>
    <property type="match status" value="1"/>
</dbReference>
<keyword evidence="5" id="KW-1003">Cell membrane</keyword>
<evidence type="ECO:0000256" key="1">
    <source>
        <dbReference type="ARBA" id="ARBA00003019"/>
    </source>
</evidence>
<evidence type="ECO:0000256" key="11">
    <source>
        <dbReference type="ARBA" id="ARBA00032555"/>
    </source>
</evidence>
<dbReference type="Gene3D" id="1.20.1250.20">
    <property type="entry name" value="MFS general substrate transporter like domains"/>
    <property type="match status" value="1"/>
</dbReference>
<evidence type="ECO:0000256" key="2">
    <source>
        <dbReference type="ARBA" id="ARBA00004651"/>
    </source>
</evidence>
<feature type="transmembrane region" description="Helical" evidence="13">
    <location>
        <begin position="68"/>
        <end position="88"/>
    </location>
</feature>
<feature type="transmembrane region" description="Helical" evidence="13">
    <location>
        <begin position="154"/>
        <end position="175"/>
    </location>
</feature>
<organism evidence="14">
    <name type="scientific">Chaetoceros debilis</name>
    <dbReference type="NCBI Taxonomy" id="122233"/>
    <lineage>
        <taxon>Eukaryota</taxon>
        <taxon>Sar</taxon>
        <taxon>Stramenopiles</taxon>
        <taxon>Ochrophyta</taxon>
        <taxon>Bacillariophyta</taxon>
        <taxon>Coscinodiscophyceae</taxon>
        <taxon>Chaetocerotophycidae</taxon>
        <taxon>Chaetocerotales</taxon>
        <taxon>Chaetocerotaceae</taxon>
        <taxon>Chaetoceros</taxon>
    </lineage>
</organism>
<comment type="subcellular location">
    <subcellularLocation>
        <location evidence="2">Cell membrane</location>
        <topology evidence="2">Multi-pass membrane protein</topology>
    </subcellularLocation>
</comment>
<dbReference type="EMBL" id="HBIO01006624">
    <property type="protein sequence ID" value="CAE0460030.1"/>
    <property type="molecule type" value="Transcribed_RNA"/>
</dbReference>
<dbReference type="GO" id="GO:0015098">
    <property type="term" value="F:molybdate ion transmembrane transporter activity"/>
    <property type="evidence" value="ECO:0007669"/>
    <property type="project" value="InterPro"/>
</dbReference>
<evidence type="ECO:0000256" key="6">
    <source>
        <dbReference type="ARBA" id="ARBA00022692"/>
    </source>
</evidence>
<dbReference type="PANTHER" id="PTHR23516:SF1">
    <property type="entry name" value="MOLYBDATE-ANION TRANSPORTER"/>
    <property type="match status" value="1"/>
</dbReference>
<evidence type="ECO:0000256" key="3">
    <source>
        <dbReference type="ARBA" id="ARBA00021242"/>
    </source>
</evidence>
<protein>
    <recommendedName>
        <fullName evidence="3">Molybdate-anion transporter</fullName>
    </recommendedName>
    <alternativeName>
        <fullName evidence="10">Major facilitator superfamily domain-containing protein 5</fullName>
    </alternativeName>
    <alternativeName>
        <fullName evidence="11">Molybdate transporter 2 homolog</fullName>
    </alternativeName>
</protein>
<dbReference type="AlphaFoldDB" id="A0A7S3V6S4"/>
<proteinExistence type="predicted"/>
<gene>
    <name evidence="14" type="ORF">CDEB00056_LOCUS4871</name>
</gene>
<feature type="transmembrane region" description="Helical" evidence="13">
    <location>
        <begin position="420"/>
        <end position="439"/>
    </location>
</feature>
<feature type="transmembrane region" description="Helical" evidence="13">
    <location>
        <begin position="331"/>
        <end position="356"/>
    </location>
</feature>
<reference evidence="14" key="1">
    <citation type="submission" date="2021-01" db="EMBL/GenBank/DDBJ databases">
        <authorList>
            <person name="Corre E."/>
            <person name="Pelletier E."/>
            <person name="Niang G."/>
            <person name="Scheremetjew M."/>
            <person name="Finn R."/>
            <person name="Kale V."/>
            <person name="Holt S."/>
            <person name="Cochrane G."/>
            <person name="Meng A."/>
            <person name="Brown T."/>
            <person name="Cohen L."/>
        </authorList>
    </citation>
    <scope>NUCLEOTIDE SEQUENCE</scope>
    <source>
        <strain evidence="14">MM31A-1</strain>
    </source>
</reference>
<feature type="transmembrane region" description="Helical" evidence="13">
    <location>
        <begin position="388"/>
        <end position="408"/>
    </location>
</feature>
<evidence type="ECO:0000256" key="4">
    <source>
        <dbReference type="ARBA" id="ARBA00022448"/>
    </source>
</evidence>
<sequence length="517" mass="56903">MAPYSAIFIGALLVNIVATFRSSSYWGKFKLLIGFVSRDDGTELSESDDVILESPFLKEKHAKILRKYLAVYITAIFSDWIQGPYVYALYDEYGFSQHEIALLFVAGFASSMVFGTFVGGLADSCGRKKFTIAFTVIYGCSCITKHFRDFGVLLLGRLLGGISTSLLFSVFDSWLIKSHSEAGISAFLSKSFATAQYWNAIAAISAGLIANKATEFSDLRPVGNLSVDEAIIFKGGTLMPFDIALFVLSACAILASTLWSENYGNDRSTVESDHEKRKHWYSDILNAFYTTISSKQILYTGLICSLFEGSMYIFVFMWTPAIKELGGGGEMPFGVLFATFMVSCMAGSSIFSIFIGSVKNEKIGLGVFLAATITFALMTLAQTDTSTIIAFLLFEACVGCYFPMMGTMKSLVVPENKRAAIYNLYRIPLNFIVLFSLLTDLSPKASFTLCSCMLATATFLQWSLMKHQESYFSTSDNKTADLEEGKSLLSEELTTRKGSVSKDDTPDEGQNDVPKEN</sequence>
<dbReference type="GO" id="GO:0005886">
    <property type="term" value="C:plasma membrane"/>
    <property type="evidence" value="ECO:0007669"/>
    <property type="project" value="UniProtKB-SubCell"/>
</dbReference>
<feature type="transmembrane region" description="Helical" evidence="13">
    <location>
        <begin position="6"/>
        <end position="23"/>
    </location>
</feature>
<keyword evidence="7 13" id="KW-1133">Transmembrane helix</keyword>
<dbReference type="InterPro" id="IPR036259">
    <property type="entry name" value="MFS_trans_sf"/>
</dbReference>
<evidence type="ECO:0000256" key="8">
    <source>
        <dbReference type="ARBA" id="ARBA00023065"/>
    </source>
</evidence>
<feature type="transmembrane region" description="Helical" evidence="13">
    <location>
        <begin position="230"/>
        <end position="259"/>
    </location>
</feature>
<evidence type="ECO:0000256" key="5">
    <source>
        <dbReference type="ARBA" id="ARBA00022475"/>
    </source>
</evidence>
<evidence type="ECO:0000256" key="10">
    <source>
        <dbReference type="ARBA" id="ARBA00030646"/>
    </source>
</evidence>
<evidence type="ECO:0000256" key="13">
    <source>
        <dbReference type="SAM" id="Phobius"/>
    </source>
</evidence>
<feature type="transmembrane region" description="Helical" evidence="13">
    <location>
        <begin position="445"/>
        <end position="464"/>
    </location>
</feature>
<feature type="transmembrane region" description="Helical" evidence="13">
    <location>
        <begin position="100"/>
        <end position="118"/>
    </location>
</feature>
<evidence type="ECO:0000256" key="12">
    <source>
        <dbReference type="SAM" id="MobiDB-lite"/>
    </source>
</evidence>
<evidence type="ECO:0000313" key="14">
    <source>
        <dbReference type="EMBL" id="CAE0460030.1"/>
    </source>
</evidence>
<dbReference type="GO" id="GO:0006811">
    <property type="term" value="P:monoatomic ion transport"/>
    <property type="evidence" value="ECO:0007669"/>
    <property type="project" value="UniProtKB-KW"/>
</dbReference>
<accession>A0A7S3V6S4</accession>
<dbReference type="CDD" id="cd17487">
    <property type="entry name" value="MFS_MFSD5_like"/>
    <property type="match status" value="1"/>
</dbReference>
<keyword evidence="8" id="KW-0406">Ion transport</keyword>
<dbReference type="SUPFAM" id="SSF103473">
    <property type="entry name" value="MFS general substrate transporter"/>
    <property type="match status" value="1"/>
</dbReference>